<proteinExistence type="predicted"/>
<dbReference type="RefSeq" id="WP_193122320.1">
    <property type="nucleotide sequence ID" value="NZ_JADBGI010000010.1"/>
</dbReference>
<name>A0ABR9P774_9ACTN</name>
<evidence type="ECO:0000256" key="2">
    <source>
        <dbReference type="SAM" id="MobiDB-lite"/>
    </source>
</evidence>
<evidence type="ECO:0008006" key="5">
    <source>
        <dbReference type="Google" id="ProtNLM"/>
    </source>
</evidence>
<gene>
    <name evidence="3" type="ORF">IDM40_13375</name>
</gene>
<dbReference type="EMBL" id="JADBGI010000010">
    <property type="protein sequence ID" value="MBE2999692.1"/>
    <property type="molecule type" value="Genomic_DNA"/>
</dbReference>
<accession>A0ABR9P774</accession>
<evidence type="ECO:0000256" key="1">
    <source>
        <dbReference type="ARBA" id="ARBA00022729"/>
    </source>
</evidence>
<dbReference type="Proteomes" id="UP000806528">
    <property type="component" value="Unassembled WGS sequence"/>
</dbReference>
<comment type="caution">
    <text evidence="3">The sequence shown here is derived from an EMBL/GenBank/DDBJ whole genome shotgun (WGS) entry which is preliminary data.</text>
</comment>
<evidence type="ECO:0000313" key="4">
    <source>
        <dbReference type="Proteomes" id="UP000806528"/>
    </source>
</evidence>
<organism evidence="3 4">
    <name type="scientific">Nocardiopsis coralli</name>
    <dbReference type="NCBI Taxonomy" id="2772213"/>
    <lineage>
        <taxon>Bacteria</taxon>
        <taxon>Bacillati</taxon>
        <taxon>Actinomycetota</taxon>
        <taxon>Actinomycetes</taxon>
        <taxon>Streptosporangiales</taxon>
        <taxon>Nocardiopsidaceae</taxon>
        <taxon>Nocardiopsis</taxon>
    </lineage>
</organism>
<protein>
    <recommendedName>
        <fullName evidence="5">DUF4352 domain-containing protein</fullName>
    </recommendedName>
</protein>
<evidence type="ECO:0000313" key="3">
    <source>
        <dbReference type="EMBL" id="MBE2999692.1"/>
    </source>
</evidence>
<dbReference type="Gene3D" id="2.60.40.1240">
    <property type="match status" value="1"/>
</dbReference>
<reference evidence="3 4" key="1">
    <citation type="submission" date="2020-09" db="EMBL/GenBank/DDBJ databases">
        <title>Diversity and distribution of actinomycetes associated with coral in the coast of Hainan.</title>
        <authorList>
            <person name="Li F."/>
        </authorList>
    </citation>
    <scope>NUCLEOTIDE SEQUENCE [LARGE SCALE GENOMIC DNA]</scope>
    <source>
        <strain evidence="3 4">HNM0947</strain>
    </source>
</reference>
<keyword evidence="1" id="KW-0732">Signal</keyword>
<feature type="region of interest" description="Disordered" evidence="2">
    <location>
        <begin position="32"/>
        <end position="73"/>
    </location>
</feature>
<keyword evidence="4" id="KW-1185">Reference proteome</keyword>
<dbReference type="InterPro" id="IPR029050">
    <property type="entry name" value="Immunoprotect_excell_Ig-like"/>
</dbReference>
<sequence>MPKPPRRTAASLGRTLGLTAFAGAVVLGAASLGSIGTGSWPPPLPGSLPATEPAESSIGEEAVPSEDPDAPVGLTVAPAEFVPATPDHRPSPGYTTVATPGADREGAHGTVGEHTAVHVTVANRTDGELEVSPSHFALVDASGARHDSADGAGAAEDQISTLTLLPRQATSGTVSAPGSFTPASVEMLEAPHGDTVHEAPVQH</sequence>